<dbReference type="GO" id="GO:0005829">
    <property type="term" value="C:cytosol"/>
    <property type="evidence" value="ECO:0007669"/>
    <property type="project" value="TreeGrafter"/>
</dbReference>
<dbReference type="RefSeq" id="WP_154620636.1">
    <property type="nucleotide sequence ID" value="NZ_CBCTNG010000011.1"/>
</dbReference>
<accession>A0A6I2V025</accession>
<dbReference type="InterPro" id="IPR036390">
    <property type="entry name" value="WH_DNA-bd_sf"/>
</dbReference>
<dbReference type="Proteomes" id="UP000430222">
    <property type="component" value="Unassembled WGS sequence"/>
</dbReference>
<proteinExistence type="predicted"/>
<dbReference type="EMBL" id="VUNL01000006">
    <property type="protein sequence ID" value="MSV24876.1"/>
    <property type="molecule type" value="Genomic_DNA"/>
</dbReference>
<dbReference type="PANTHER" id="PTHR33221:SF15">
    <property type="entry name" value="HTH-TYPE TRANSCRIPTIONAL REGULATOR YWGB-RELATED"/>
    <property type="match status" value="1"/>
</dbReference>
<dbReference type="Pfam" id="PF02082">
    <property type="entry name" value="Rrf2"/>
    <property type="match status" value="1"/>
</dbReference>
<dbReference type="SUPFAM" id="SSF46785">
    <property type="entry name" value="Winged helix' DNA-binding domain"/>
    <property type="match status" value="1"/>
</dbReference>
<dbReference type="PROSITE" id="PS51197">
    <property type="entry name" value="HTH_RRF2_2"/>
    <property type="match status" value="1"/>
</dbReference>
<evidence type="ECO:0000313" key="2">
    <source>
        <dbReference type="Proteomes" id="UP000430222"/>
    </source>
</evidence>
<dbReference type="InterPro" id="IPR036388">
    <property type="entry name" value="WH-like_DNA-bd_sf"/>
</dbReference>
<reference evidence="1 2" key="1">
    <citation type="submission" date="2019-08" db="EMBL/GenBank/DDBJ databases">
        <title>In-depth cultivation of the pig gut microbiome towards novel bacterial diversity and tailored functional studies.</title>
        <authorList>
            <person name="Wylensek D."/>
            <person name="Hitch T.C.A."/>
            <person name="Clavel T."/>
        </authorList>
    </citation>
    <scope>NUCLEOTIDE SEQUENCE [LARGE SCALE GENOMIC DNA]</scope>
    <source>
        <strain evidence="2">WCA-380-WT-3B3</strain>
    </source>
</reference>
<dbReference type="InterPro" id="IPR000944">
    <property type="entry name" value="Tscrpt_reg_Rrf2"/>
</dbReference>
<comment type="caution">
    <text evidence="1">The sequence shown here is derived from an EMBL/GenBank/DDBJ whole genome shotgun (WGS) entry which is preliminary data.</text>
</comment>
<gene>
    <name evidence="1" type="ORF">FYJ78_06700</name>
</gene>
<keyword evidence="2" id="KW-1185">Reference proteome</keyword>
<sequence length="151" mass="17174">MQISTKFTIAVHILTAVEYFSGSYKVTSDFLAGSIGSNPVIIRNIMSQLREAGIIHIRRGPGGITLERPPQQITFLDIYKAVETNSGDELFRFHENPNPACPVGRNIHQAMNAALRHIQQQFENELSRHNLAEVYDRTEKRIEEEKADKIR</sequence>
<organism evidence="1 2">
    <name type="scientific">Selenomonas montiformis</name>
    <dbReference type="NCBI Taxonomy" id="2652285"/>
    <lineage>
        <taxon>Bacteria</taxon>
        <taxon>Bacillati</taxon>
        <taxon>Bacillota</taxon>
        <taxon>Negativicutes</taxon>
        <taxon>Selenomonadales</taxon>
        <taxon>Selenomonadaceae</taxon>
        <taxon>Selenomonas</taxon>
    </lineage>
</organism>
<name>A0A6I2V025_9FIRM</name>
<dbReference type="GO" id="GO:0003700">
    <property type="term" value="F:DNA-binding transcription factor activity"/>
    <property type="evidence" value="ECO:0007669"/>
    <property type="project" value="TreeGrafter"/>
</dbReference>
<dbReference type="Gene3D" id="1.10.10.10">
    <property type="entry name" value="Winged helix-like DNA-binding domain superfamily/Winged helix DNA-binding domain"/>
    <property type="match status" value="1"/>
</dbReference>
<protein>
    <submittedName>
        <fullName evidence="1">Rrf2 family transcriptional regulator</fullName>
    </submittedName>
</protein>
<evidence type="ECO:0000313" key="1">
    <source>
        <dbReference type="EMBL" id="MSV24876.1"/>
    </source>
</evidence>
<dbReference type="PANTHER" id="PTHR33221">
    <property type="entry name" value="WINGED HELIX-TURN-HELIX TRANSCRIPTIONAL REGULATOR, RRF2 FAMILY"/>
    <property type="match status" value="1"/>
</dbReference>
<dbReference type="AlphaFoldDB" id="A0A6I2V025"/>